<gene>
    <name evidence="9" type="ordered locus">TREPR_0230</name>
</gene>
<protein>
    <submittedName>
        <fullName evidence="9">Cytochrome c biogenesis protein</fullName>
    </submittedName>
</protein>
<feature type="transmembrane region" description="Helical" evidence="7">
    <location>
        <begin position="211"/>
        <end position="232"/>
    </location>
</feature>
<feature type="transmembrane region" description="Helical" evidence="7">
    <location>
        <begin position="290"/>
        <end position="318"/>
    </location>
</feature>
<dbReference type="HOGENOM" id="CLU_053225_2_0_12"/>
<dbReference type="Proteomes" id="UP000009223">
    <property type="component" value="Chromosome"/>
</dbReference>
<dbReference type="GO" id="GO:0016020">
    <property type="term" value="C:membrane"/>
    <property type="evidence" value="ECO:0007669"/>
    <property type="project" value="UniProtKB-SubCell"/>
</dbReference>
<comment type="subcellular location">
    <subcellularLocation>
        <location evidence="1">Membrane</location>
        <topology evidence="1">Multi-pass membrane protein</topology>
    </subcellularLocation>
</comment>
<dbReference type="KEGG" id="tpi:TREPR_0230"/>
<accession>F5YLL6</accession>
<evidence type="ECO:0000256" key="7">
    <source>
        <dbReference type="SAM" id="Phobius"/>
    </source>
</evidence>
<dbReference type="eggNOG" id="COG0785">
    <property type="taxonomic scope" value="Bacteria"/>
</dbReference>
<evidence type="ECO:0000256" key="6">
    <source>
        <dbReference type="ARBA" id="ARBA00023136"/>
    </source>
</evidence>
<reference evidence="10" key="1">
    <citation type="submission" date="2009-12" db="EMBL/GenBank/DDBJ databases">
        <title>Complete sequence of Treponema primitia strain ZAS-2.</title>
        <authorList>
            <person name="Tetu S.G."/>
            <person name="Matson E."/>
            <person name="Ren Q."/>
            <person name="Seshadri R."/>
            <person name="Elbourne L."/>
            <person name="Hassan K.A."/>
            <person name="Durkin A."/>
            <person name="Radune D."/>
            <person name="Mohamoud Y."/>
            <person name="Shay R."/>
            <person name="Jin S."/>
            <person name="Zhang X."/>
            <person name="Lucey K."/>
            <person name="Ballor N.R."/>
            <person name="Ottesen E."/>
            <person name="Rosenthal R."/>
            <person name="Allen A."/>
            <person name="Leadbetter J.R."/>
            <person name="Paulsen I.T."/>
        </authorList>
    </citation>
    <scope>NUCLEOTIDE SEQUENCE [LARGE SCALE GENOMIC DNA]</scope>
    <source>
        <strain evidence="10">ATCC BAA-887 / DSM 12427 / ZAS-2</strain>
    </source>
</reference>
<keyword evidence="10" id="KW-1185">Reference proteome</keyword>
<evidence type="ECO:0000313" key="10">
    <source>
        <dbReference type="Proteomes" id="UP000009223"/>
    </source>
</evidence>
<keyword evidence="5 7" id="KW-1133">Transmembrane helix</keyword>
<evidence type="ECO:0000256" key="2">
    <source>
        <dbReference type="ARBA" id="ARBA00006143"/>
    </source>
</evidence>
<dbReference type="GO" id="GO:0017004">
    <property type="term" value="P:cytochrome complex assembly"/>
    <property type="evidence" value="ECO:0007669"/>
    <property type="project" value="UniProtKB-KW"/>
</dbReference>
<dbReference type="InterPro" id="IPR051790">
    <property type="entry name" value="Cytochrome_c-biogenesis_DsbD"/>
</dbReference>
<evidence type="ECO:0000256" key="3">
    <source>
        <dbReference type="ARBA" id="ARBA00022692"/>
    </source>
</evidence>
<evidence type="ECO:0000256" key="5">
    <source>
        <dbReference type="ARBA" id="ARBA00022989"/>
    </source>
</evidence>
<feature type="domain" description="Cytochrome C biogenesis protein transmembrane" evidence="8">
    <location>
        <begin position="15"/>
        <end position="228"/>
    </location>
</feature>
<feature type="transmembrane region" description="Helical" evidence="7">
    <location>
        <begin position="61"/>
        <end position="90"/>
    </location>
</feature>
<evidence type="ECO:0000313" key="9">
    <source>
        <dbReference type="EMBL" id="AEF86177.1"/>
    </source>
</evidence>
<proteinExistence type="inferred from homology"/>
<dbReference type="AlphaFoldDB" id="F5YLL6"/>
<dbReference type="Pfam" id="PF02683">
    <property type="entry name" value="DsbD_TM"/>
    <property type="match status" value="1"/>
</dbReference>
<feature type="transmembrane region" description="Helical" evidence="7">
    <location>
        <begin position="256"/>
        <end position="278"/>
    </location>
</feature>
<feature type="transmembrane region" description="Helical" evidence="7">
    <location>
        <begin position="15"/>
        <end position="41"/>
    </location>
</feature>
<evidence type="ECO:0000259" key="8">
    <source>
        <dbReference type="Pfam" id="PF02683"/>
    </source>
</evidence>
<feature type="transmembrane region" description="Helical" evidence="7">
    <location>
        <begin position="96"/>
        <end position="114"/>
    </location>
</feature>
<dbReference type="STRING" id="545694.TREPR_0230"/>
<dbReference type="EMBL" id="CP001843">
    <property type="protein sequence ID" value="AEF86177.1"/>
    <property type="molecule type" value="Genomic_DNA"/>
</dbReference>
<organism evidence="9 10">
    <name type="scientific">Treponema primitia (strain ATCC BAA-887 / DSM 12427 / ZAS-2)</name>
    <dbReference type="NCBI Taxonomy" id="545694"/>
    <lineage>
        <taxon>Bacteria</taxon>
        <taxon>Pseudomonadati</taxon>
        <taxon>Spirochaetota</taxon>
        <taxon>Spirochaetia</taxon>
        <taxon>Spirochaetales</taxon>
        <taxon>Treponemataceae</taxon>
        <taxon>Treponema</taxon>
    </lineage>
</organism>
<keyword evidence="6 7" id="KW-0472">Membrane</keyword>
<dbReference type="PANTHER" id="PTHR31272">
    <property type="entry name" value="CYTOCHROME C-TYPE BIOGENESIS PROTEIN HI_1454-RELATED"/>
    <property type="match status" value="1"/>
</dbReference>
<evidence type="ECO:0000256" key="4">
    <source>
        <dbReference type="ARBA" id="ARBA00022748"/>
    </source>
</evidence>
<dbReference type="PANTHER" id="PTHR31272:SF4">
    <property type="entry name" value="CYTOCHROME C-TYPE BIOGENESIS PROTEIN HI_1454-RELATED"/>
    <property type="match status" value="1"/>
</dbReference>
<dbReference type="InterPro" id="IPR003834">
    <property type="entry name" value="Cyt_c_assmbl_TM_dom"/>
</dbReference>
<sequence length="323" mass="34825">MNFVYEELMAQDISVFLALGAGLLSFLSPCVLPLIPSYLAFLGGVGGTSANRGNPAFNPHLVAVTISFILGFSAVFVVLSILLSGTFFLLGGAARYINIAAGLIVIILGLNVLFDFLRILNYEKRVQLTRRPKGLVGGFLAGIAFGAGWSPCVGPILGSILLLAGQSGKAGQAALYLTAYSAGLGLPFLAGAVFFNRFFRGTAKLRPYLPLIRRISGIFLIGIGIFILLGQYQRLNIFLMKSEYAFSTWTKSGSSLVRLIPTILFFIIAALPPVFRLLRKRPLRSLPPIIFSGIFFILGIVQAAGILDSAGLLAQWLLYRQTI</sequence>
<keyword evidence="4" id="KW-0201">Cytochrome c-type biogenesis</keyword>
<keyword evidence="3 7" id="KW-0812">Transmembrane</keyword>
<comment type="similarity">
    <text evidence="2">Belongs to the DsbD family.</text>
</comment>
<feature type="transmembrane region" description="Helical" evidence="7">
    <location>
        <begin position="174"/>
        <end position="199"/>
    </location>
</feature>
<reference evidence="9 10" key="2">
    <citation type="journal article" date="2011" name="ISME J.">
        <title>RNA-seq reveals cooperative metabolic interactions between two termite-gut spirochete species in co-culture.</title>
        <authorList>
            <person name="Rosenthal A.Z."/>
            <person name="Matson E.G."/>
            <person name="Eldar A."/>
            <person name="Leadbetter J.R."/>
        </authorList>
    </citation>
    <scope>NUCLEOTIDE SEQUENCE [LARGE SCALE GENOMIC DNA]</scope>
    <source>
        <strain evidence="10">ATCC BAA-887 / DSM 12427 / ZAS-2</strain>
    </source>
</reference>
<feature type="transmembrane region" description="Helical" evidence="7">
    <location>
        <begin position="135"/>
        <end position="162"/>
    </location>
</feature>
<name>F5YLL6_TREPZ</name>
<evidence type="ECO:0000256" key="1">
    <source>
        <dbReference type="ARBA" id="ARBA00004141"/>
    </source>
</evidence>